<dbReference type="SUPFAM" id="SSF51905">
    <property type="entry name" value="FAD/NAD(P)-binding domain"/>
    <property type="match status" value="1"/>
</dbReference>
<dbReference type="Gene3D" id="3.90.660.20">
    <property type="entry name" value="Protoporphyrinogen oxidase, mitochondrial, domain 2"/>
    <property type="match status" value="1"/>
</dbReference>
<dbReference type="Proteomes" id="UP001243757">
    <property type="component" value="Unassembled WGS sequence"/>
</dbReference>
<protein>
    <submittedName>
        <fullName evidence="4">FAD-dependent oxidoreductase</fullName>
    </submittedName>
</protein>
<evidence type="ECO:0000256" key="1">
    <source>
        <dbReference type="ARBA" id="ARBA00001974"/>
    </source>
</evidence>
<proteinExistence type="predicted"/>
<dbReference type="EMBL" id="JASNJD010000009">
    <property type="protein sequence ID" value="MDK3018766.1"/>
    <property type="molecule type" value="Genomic_DNA"/>
</dbReference>
<dbReference type="Gene3D" id="3.50.50.60">
    <property type="entry name" value="FAD/NAD(P)-binding domain"/>
    <property type="match status" value="1"/>
</dbReference>
<reference evidence="4 5" key="1">
    <citation type="submission" date="2023-05" db="EMBL/GenBank/DDBJ databases">
        <title>Pseudodonghicola sp. nov.</title>
        <authorList>
            <person name="Huang J."/>
        </authorList>
    </citation>
    <scope>NUCLEOTIDE SEQUENCE [LARGE SCALE GENOMIC DNA]</scope>
    <source>
        <strain evidence="4 5">IC7</strain>
    </source>
</reference>
<dbReference type="PANTHER" id="PTHR42923">
    <property type="entry name" value="PROTOPORPHYRINOGEN OXIDASE"/>
    <property type="match status" value="1"/>
</dbReference>
<dbReference type="InterPro" id="IPR001613">
    <property type="entry name" value="Flavin_amine_oxidase"/>
</dbReference>
<keyword evidence="2" id="KW-0560">Oxidoreductase</keyword>
<sequence>MSGTDYDVIVVGAGISGLVAARALQRAGLSVKVLEAGAVPGGRVGDMEVRGIRFNTGARLIYPFSKPFNALLDELGLKDQLIEVRHLSADCIGASDHWTVELMPGPKSLLTPGLTLGDRLRFLPYAAAMMLARLRTDPDDATSAMAADGETLSDHIRRRLGPRVLARMVAPVFRGTRAWNTDDISGAFFASTTPHLLGGSHIWVLKGGMGQLPRALARDLDISCATPVRRVEIDPDGSAKVRADGPDGPLILRGTRLVMAVEGSRVPALMPGLETADRTFFEAVRYNSLGIVHYRLNRDLPARMNFFAADVAGPIATYQQLPGNAATGQAPQLYAQLSPEAVARAKAEGRQADLHPMIADRMRTLYPAFDTAVTDRHEQWIEHKLPVFYPGYAARLRAFLDRRDAAPQTVFFCGDYLTQSLLTGAAASGTRAARTLLRDL</sequence>
<evidence type="ECO:0000256" key="2">
    <source>
        <dbReference type="ARBA" id="ARBA00023002"/>
    </source>
</evidence>
<evidence type="ECO:0000259" key="3">
    <source>
        <dbReference type="Pfam" id="PF01593"/>
    </source>
</evidence>
<feature type="domain" description="Amine oxidase" evidence="3">
    <location>
        <begin position="15"/>
        <end position="437"/>
    </location>
</feature>
<evidence type="ECO:0000313" key="4">
    <source>
        <dbReference type="EMBL" id="MDK3018766.1"/>
    </source>
</evidence>
<dbReference type="InterPro" id="IPR036188">
    <property type="entry name" value="FAD/NAD-bd_sf"/>
</dbReference>
<dbReference type="Gene3D" id="1.10.3110.10">
    <property type="entry name" value="protoporphyrinogen ix oxidase, domain 3"/>
    <property type="match status" value="1"/>
</dbReference>
<dbReference type="Pfam" id="PF01593">
    <property type="entry name" value="Amino_oxidase"/>
    <property type="match status" value="1"/>
</dbReference>
<accession>A0ABT7F2D8</accession>
<dbReference type="PRINTS" id="PR00757">
    <property type="entry name" value="AMINEOXDASEF"/>
</dbReference>
<comment type="caution">
    <text evidence="4">The sequence shown here is derived from an EMBL/GenBank/DDBJ whole genome shotgun (WGS) entry which is preliminary data.</text>
</comment>
<keyword evidence="5" id="KW-1185">Reference proteome</keyword>
<gene>
    <name evidence="4" type="ORF">QO033_13865</name>
</gene>
<dbReference type="InterPro" id="IPR002937">
    <property type="entry name" value="Amino_oxidase"/>
</dbReference>
<organism evidence="4 5">
    <name type="scientific">Pseudodonghicola flavimaris</name>
    <dbReference type="NCBI Taxonomy" id="3050036"/>
    <lineage>
        <taxon>Bacteria</taxon>
        <taxon>Pseudomonadati</taxon>
        <taxon>Pseudomonadota</taxon>
        <taxon>Alphaproteobacteria</taxon>
        <taxon>Rhodobacterales</taxon>
        <taxon>Paracoccaceae</taxon>
        <taxon>Pseudodonghicola</taxon>
    </lineage>
</organism>
<evidence type="ECO:0000313" key="5">
    <source>
        <dbReference type="Proteomes" id="UP001243757"/>
    </source>
</evidence>
<dbReference type="InterPro" id="IPR050464">
    <property type="entry name" value="Zeta_carotene_desat/Oxidored"/>
</dbReference>
<comment type="cofactor">
    <cofactor evidence="1">
        <name>FAD</name>
        <dbReference type="ChEBI" id="CHEBI:57692"/>
    </cofactor>
</comment>
<dbReference type="RefSeq" id="WP_284481572.1">
    <property type="nucleotide sequence ID" value="NZ_JASNJD010000009.1"/>
</dbReference>
<name>A0ABT7F2D8_9RHOB</name>